<dbReference type="SUPFAM" id="SSF53335">
    <property type="entry name" value="S-adenosyl-L-methionine-dependent methyltransferases"/>
    <property type="match status" value="1"/>
</dbReference>
<keyword evidence="7" id="KW-1185">Reference proteome</keyword>
<evidence type="ECO:0000256" key="3">
    <source>
        <dbReference type="ARBA" id="ARBA00022679"/>
    </source>
</evidence>
<evidence type="ECO:0000313" key="7">
    <source>
        <dbReference type="Proteomes" id="UP001153069"/>
    </source>
</evidence>
<dbReference type="AlphaFoldDB" id="A0A9N8DHR3"/>
<accession>A0A9N8DHR3</accession>
<keyword evidence="2 6" id="KW-0489">Methyltransferase</keyword>
<evidence type="ECO:0000256" key="2">
    <source>
        <dbReference type="ARBA" id="ARBA00022603"/>
    </source>
</evidence>
<comment type="caution">
    <text evidence="6">The sequence shown here is derived from an EMBL/GenBank/DDBJ whole genome shotgun (WGS) entry which is preliminary data.</text>
</comment>
<gene>
    <name evidence="6" type="ORF">SEMRO_164_G073660.1</name>
</gene>
<dbReference type="Proteomes" id="UP001153069">
    <property type="component" value="Unassembled WGS sequence"/>
</dbReference>
<dbReference type="InterPro" id="IPR025714">
    <property type="entry name" value="Methyltranfer_dom"/>
</dbReference>
<dbReference type="Gene3D" id="3.40.50.150">
    <property type="entry name" value="Vaccinia Virus protein VP39"/>
    <property type="match status" value="1"/>
</dbReference>
<feature type="compositionally biased region" description="Low complexity" evidence="4">
    <location>
        <begin position="123"/>
        <end position="142"/>
    </location>
</feature>
<dbReference type="EMBL" id="CAICTM010000163">
    <property type="protein sequence ID" value="CAB9503402.1"/>
    <property type="molecule type" value="Genomic_DNA"/>
</dbReference>
<sequence length="330" mass="37548">MSLRGRYVIDRIKRSVSSYLKMPVPPYGEPMFWENVYHKMDLATPISPDTSLPEFDDTFEWGDIKLQDVLEYRYRPVTIQQTTSATEYASSSTVGDTDATTTFGQTIGVEPNEFFSLMEDDTTTSTTTDSQQEESSGGSSSSTKEPIIMLGCGNSRMGEDMVEQGWQGPIIQVDIAAKALEMIARRSPHNSDRLQYLQEDATNLTSSIRQDTVAATIDKGLLDALFCADEYDQMTDIVSSVRRVLQPGGVFCIFSFSRPEFLLPRILPLHNNTQMPYGYGRQQQSTWEHVEVRELDRFMIYRLQKSKKGSNIREPKGYSQHHNKTQKRRQ</sequence>
<comment type="similarity">
    <text evidence="1">Belongs to the methyltransferase superfamily.</text>
</comment>
<name>A0A9N8DHR3_9STRA</name>
<evidence type="ECO:0000256" key="4">
    <source>
        <dbReference type="SAM" id="MobiDB-lite"/>
    </source>
</evidence>
<dbReference type="Pfam" id="PF13847">
    <property type="entry name" value="Methyltransf_31"/>
    <property type="match status" value="1"/>
</dbReference>
<evidence type="ECO:0000256" key="1">
    <source>
        <dbReference type="ARBA" id="ARBA00008361"/>
    </source>
</evidence>
<dbReference type="InterPro" id="IPR051419">
    <property type="entry name" value="Lys/N-term_MeTrsfase_sf"/>
</dbReference>
<protein>
    <submittedName>
        <fullName evidence="6">Methyltransferase-like protein</fullName>
    </submittedName>
</protein>
<reference evidence="6" key="1">
    <citation type="submission" date="2020-06" db="EMBL/GenBank/DDBJ databases">
        <authorList>
            <consortium name="Plant Systems Biology data submission"/>
        </authorList>
    </citation>
    <scope>NUCLEOTIDE SEQUENCE</scope>
    <source>
        <strain evidence="6">D6</strain>
    </source>
</reference>
<evidence type="ECO:0000313" key="6">
    <source>
        <dbReference type="EMBL" id="CAB9503402.1"/>
    </source>
</evidence>
<feature type="region of interest" description="Disordered" evidence="4">
    <location>
        <begin position="122"/>
        <end position="147"/>
    </location>
</feature>
<feature type="compositionally biased region" description="Basic residues" evidence="4">
    <location>
        <begin position="319"/>
        <end position="330"/>
    </location>
</feature>
<dbReference type="GO" id="GO:0032259">
    <property type="term" value="P:methylation"/>
    <property type="evidence" value="ECO:0007669"/>
    <property type="project" value="UniProtKB-KW"/>
</dbReference>
<dbReference type="PANTHER" id="PTHR12176">
    <property type="entry name" value="SAM-DEPENDENT METHYLTRANSFERASE SUPERFAMILY PROTEIN"/>
    <property type="match status" value="1"/>
</dbReference>
<dbReference type="GO" id="GO:0008168">
    <property type="term" value="F:methyltransferase activity"/>
    <property type="evidence" value="ECO:0007669"/>
    <property type="project" value="UniProtKB-KW"/>
</dbReference>
<feature type="region of interest" description="Disordered" evidence="4">
    <location>
        <begin position="308"/>
        <end position="330"/>
    </location>
</feature>
<proteinExistence type="inferred from homology"/>
<evidence type="ECO:0000259" key="5">
    <source>
        <dbReference type="Pfam" id="PF13847"/>
    </source>
</evidence>
<dbReference type="InterPro" id="IPR029063">
    <property type="entry name" value="SAM-dependent_MTases_sf"/>
</dbReference>
<keyword evidence="3" id="KW-0808">Transferase</keyword>
<dbReference type="OrthoDB" id="411785at2759"/>
<feature type="domain" description="Methyltransferase" evidence="5">
    <location>
        <begin position="146"/>
        <end position="257"/>
    </location>
</feature>
<organism evidence="6 7">
    <name type="scientific">Seminavis robusta</name>
    <dbReference type="NCBI Taxonomy" id="568900"/>
    <lineage>
        <taxon>Eukaryota</taxon>
        <taxon>Sar</taxon>
        <taxon>Stramenopiles</taxon>
        <taxon>Ochrophyta</taxon>
        <taxon>Bacillariophyta</taxon>
        <taxon>Bacillariophyceae</taxon>
        <taxon>Bacillariophycidae</taxon>
        <taxon>Naviculales</taxon>
        <taxon>Naviculaceae</taxon>
        <taxon>Seminavis</taxon>
    </lineage>
</organism>
<dbReference type="PANTHER" id="PTHR12176:SF80">
    <property type="entry name" value="EEF1A LYSINE METHYLTRANSFERASE 4"/>
    <property type="match status" value="1"/>
</dbReference>